<dbReference type="RefSeq" id="WP_053249589.1">
    <property type="nucleotide sequence ID" value="NZ_LGAP01000008.1"/>
</dbReference>
<dbReference type="AlphaFoldDB" id="A0A0L8BTX3"/>
<proteinExistence type="predicted"/>
<dbReference type="PATRIC" id="fig|106592.7.peg.7245"/>
<organism evidence="1 2">
    <name type="scientific">Ensifer adhaerens</name>
    <name type="common">Sinorhizobium morelense</name>
    <dbReference type="NCBI Taxonomy" id="106592"/>
    <lineage>
        <taxon>Bacteria</taxon>
        <taxon>Pseudomonadati</taxon>
        <taxon>Pseudomonadota</taxon>
        <taxon>Alphaproteobacteria</taxon>
        <taxon>Hyphomicrobiales</taxon>
        <taxon>Rhizobiaceae</taxon>
        <taxon>Sinorhizobium/Ensifer group</taxon>
        <taxon>Ensifer</taxon>
    </lineage>
</organism>
<accession>A0A0L8BTX3</accession>
<dbReference type="EMBL" id="LGAP01000008">
    <property type="protein sequence ID" value="KOF18137.1"/>
    <property type="molecule type" value="Genomic_DNA"/>
</dbReference>
<protein>
    <submittedName>
        <fullName evidence="1">Uncharacterized protein</fullName>
    </submittedName>
</protein>
<name>A0A0L8BTX3_ENSAD</name>
<evidence type="ECO:0000313" key="1">
    <source>
        <dbReference type="EMBL" id="KOF18137.1"/>
    </source>
</evidence>
<dbReference type="Proteomes" id="UP000037425">
    <property type="component" value="Unassembled WGS sequence"/>
</dbReference>
<dbReference type="OrthoDB" id="8448806at2"/>
<evidence type="ECO:0000313" key="2">
    <source>
        <dbReference type="Proteomes" id="UP000037425"/>
    </source>
</evidence>
<comment type="caution">
    <text evidence="1">The sequence shown here is derived from an EMBL/GenBank/DDBJ whole genome shotgun (WGS) entry which is preliminary data.</text>
</comment>
<reference evidence="2" key="1">
    <citation type="submission" date="2015-07" db="EMBL/GenBank/DDBJ databases">
        <title>Whole genome sequence of an Ensifer adhaerens strain isolated from a cave pool in the Wind Cave National Park.</title>
        <authorList>
            <person name="Eng W.W.H."/>
            <person name="Gan H.M."/>
            <person name="Barton H.A."/>
            <person name="Savka M.A."/>
        </authorList>
    </citation>
    <scope>NUCLEOTIDE SEQUENCE [LARGE SCALE GENOMIC DNA]</scope>
    <source>
        <strain evidence="2">SD006</strain>
    </source>
</reference>
<sequence>MTLYDFSFRHRPETPDRQPGIDRFEGADRAESGPDALKLLLLRIAAVRRLREHHVWEAVRLLQDMPELVAEDWPSRRFRELMAADALVDAVIHLTTATEAKLCLRTLSHECGLWTCTLRYAPADAGRLTFKARHADLASAILAAFLQCCRVYRLSIESDGTRRGHLPT</sequence>
<gene>
    <name evidence="1" type="ORF">AC244_14830</name>
</gene>